<keyword evidence="1" id="KW-0732">Signal</keyword>
<feature type="signal peptide" evidence="1">
    <location>
        <begin position="1"/>
        <end position="23"/>
    </location>
</feature>
<dbReference type="GO" id="GO:0009279">
    <property type="term" value="C:cell outer membrane"/>
    <property type="evidence" value="ECO:0007669"/>
    <property type="project" value="UniProtKB-SubCell"/>
</dbReference>
<dbReference type="HOGENOM" id="CLU_009039_0_0_4"/>
<dbReference type="GO" id="GO:0043165">
    <property type="term" value="P:Gram-negative-bacterium-type cell outer membrane assembly"/>
    <property type="evidence" value="ECO:0007669"/>
    <property type="project" value="UniProtKB-UniRule"/>
</dbReference>
<dbReference type="EMBL" id="CP003807">
    <property type="protein sequence ID" value="AGF49554.1"/>
    <property type="molecule type" value="Genomic_DNA"/>
</dbReference>
<feature type="domain" description="LptD C-terminal" evidence="2">
    <location>
        <begin position="302"/>
        <end position="670"/>
    </location>
</feature>
<comment type="subcellular location">
    <subcellularLocation>
        <location evidence="1">Cell outer membrane</location>
    </subcellularLocation>
</comment>
<protein>
    <recommendedName>
        <fullName evidence="1">LPS-assembly protein LptD</fullName>
    </recommendedName>
</protein>
<dbReference type="KEGG" id="kbt:BCUE_0328"/>
<evidence type="ECO:0000313" key="3">
    <source>
        <dbReference type="EMBL" id="AGF49554.1"/>
    </source>
</evidence>
<keyword evidence="1" id="KW-0998">Cell outer membrane</keyword>
<comment type="function">
    <text evidence="1">Together with LptE, is involved in the assembly of lipopolysaccharide (LPS) at the surface of the outer membrane.</text>
</comment>
<comment type="similarity">
    <text evidence="1">Belongs to the LptD family.</text>
</comment>
<dbReference type="AlphaFoldDB" id="M1M2Z1"/>
<dbReference type="PANTHER" id="PTHR30189:SF1">
    <property type="entry name" value="LPS-ASSEMBLY PROTEIN LPTD"/>
    <property type="match status" value="1"/>
</dbReference>
<feature type="chain" id="PRO_5009017253" description="LPS-assembly protein LptD" evidence="1">
    <location>
        <begin position="24"/>
        <end position="772"/>
    </location>
</feature>
<dbReference type="GO" id="GO:0015920">
    <property type="term" value="P:lipopolysaccharide transport"/>
    <property type="evidence" value="ECO:0007669"/>
    <property type="project" value="InterPro"/>
</dbReference>
<evidence type="ECO:0000256" key="1">
    <source>
        <dbReference type="HAMAP-Rule" id="MF_01411"/>
    </source>
</evidence>
<dbReference type="PANTHER" id="PTHR30189">
    <property type="entry name" value="LPS-ASSEMBLY PROTEIN"/>
    <property type="match status" value="1"/>
</dbReference>
<dbReference type="Pfam" id="PF04453">
    <property type="entry name" value="LptD"/>
    <property type="match status" value="1"/>
</dbReference>
<comment type="caution">
    <text evidence="1">Lacks conserved residue(s) required for the propagation of feature annotation.</text>
</comment>
<dbReference type="RefSeq" id="WP_015237828.1">
    <property type="nucleotide sequence ID" value="NC_020285.1"/>
</dbReference>
<organism evidence="3 4">
    <name type="scientific">Candidatus Kinetoplastidibacterium blastocrithidiae TCC012E</name>
    <dbReference type="NCBI Taxonomy" id="1208922"/>
    <lineage>
        <taxon>Bacteria</taxon>
        <taxon>Pseudomonadati</taxon>
        <taxon>Pseudomonadota</taxon>
        <taxon>Betaproteobacteria</taxon>
        <taxon>Candidatus Kinetoplastidibacterium</taxon>
    </lineage>
</organism>
<dbReference type="GO" id="GO:1990351">
    <property type="term" value="C:transporter complex"/>
    <property type="evidence" value="ECO:0007669"/>
    <property type="project" value="TreeGrafter"/>
</dbReference>
<accession>M1M2Z1</accession>
<dbReference type="InterPro" id="IPR020889">
    <property type="entry name" value="LipoPS_assembly_LptD"/>
</dbReference>
<dbReference type="Proteomes" id="UP000011563">
    <property type="component" value="Chromosome"/>
</dbReference>
<dbReference type="InterPro" id="IPR007543">
    <property type="entry name" value="LptD_C"/>
</dbReference>
<dbReference type="HAMAP" id="MF_01411">
    <property type="entry name" value="LPS_assembly_LptD"/>
    <property type="match status" value="1"/>
</dbReference>
<evidence type="ECO:0000259" key="2">
    <source>
        <dbReference type="Pfam" id="PF04453"/>
    </source>
</evidence>
<dbReference type="InterPro" id="IPR050218">
    <property type="entry name" value="LptD"/>
</dbReference>
<name>M1M2Z1_9PROT</name>
<dbReference type="PATRIC" id="fig|1208922.3.peg.106"/>
<evidence type="ECO:0000313" key="4">
    <source>
        <dbReference type="Proteomes" id="UP000011563"/>
    </source>
</evidence>
<comment type="subunit">
    <text evidence="1">Component of the lipopolysaccharide transport and assembly complex. Interacts with LptE and LptA.</text>
</comment>
<reference evidence="3 4" key="1">
    <citation type="journal article" date="2013" name="Genome Biol. Evol.">
        <title>Genome evolution and phylogenomic analysis of candidatus kinetoplastibacterium, the betaproteobacterial endosymbionts of strigomonas and angomonas.</title>
        <authorList>
            <person name="Alves J.M."/>
            <person name="Serrano M.G."/>
            <person name="Maia da Silva F."/>
            <person name="Voegtly L.J."/>
            <person name="Matveyev A.V."/>
            <person name="Teixeira M.M."/>
            <person name="Camargo E.P."/>
            <person name="Buck G.A."/>
        </authorList>
    </citation>
    <scope>NUCLEOTIDE SEQUENCE [LARGE SCALE GENOMIC DNA]</scope>
    <source>
        <strain evidence="3 4">TCC012E</strain>
    </source>
</reference>
<sequence precursor="true">MRFFTSLASIVLCLLTFFSSAHSSDILSKDSQQTSQLYIDEIDRLQTSSTISKFDLPSEDLPLFLISDQINNNDDGSFSFIGNAQFRRMDSVIKGNHIKFYRDNGNIYVDGDVYIRLGNSVLIGSNAFLNLDNVNGYVKDVKFWPGYKEVYGEAERADIISQSTIKLVNVIYSGSEIYDESWHTKSSSVILDFDRNIGKLINSRLYLCNIPILYIPYMSFPIKDEPKSGFLMPAYSLSYGNGYDVVLPYYVNISSYCDATIYSRFLSQRGLILSSDFRYVNDSCYGIINGSYMHKDKITNCDRWHYKFRNCFYIRDNLLLDFDISRASDNYYFRDLFYRYTDVDEKKYLPKIGKLSWTGKYFDGHITLSAYQVLADDIETSFYYHRLPEIHIRYRDCFWSKLGLDLDFNMVKFVRSRYHRNLLYDGGDRLSFYPSINYKMVSDYFYMTPKLGIHLSEYHIKNNNSTYYKSRFTPICSLDGSVSRSDSVDIFKKSFKQTLESKFFYLYIPYSNQEDLPCYDTNLVDFNYQSLFDENAYSGGWDRIADANHITLLLRAKYNDVNSEFERVSISAANRIYLDNRKVCMPGETLCNNNSSILLLSVKASTESDKVFEMSFDYDFYKKNLCKYSTSIKWNPQGLTSIYIAYKYQNDIQDLLNTISISFQWPLSEKLYGVGRLDFLHSCNIEGNKKISIPKFLMGFEYKRDKSWTNRLVFHRYSSFNGNINNALLFQLELRGLGSIGTDMANLLENNIQSYRQLDDVNFSNSIFDTYE</sequence>
<keyword evidence="1" id="KW-0472">Membrane</keyword>
<gene>
    <name evidence="1" type="primary">lptD</name>
    <name evidence="3" type="ORF">BCUE_0328</name>
</gene>
<proteinExistence type="inferred from homology"/>
<keyword evidence="4" id="KW-1185">Reference proteome</keyword>